<dbReference type="Pfam" id="PF03819">
    <property type="entry name" value="MazG"/>
    <property type="match status" value="2"/>
</dbReference>
<dbReference type="GO" id="GO:0047429">
    <property type="term" value="F:nucleoside triphosphate diphosphatase activity"/>
    <property type="evidence" value="ECO:0007669"/>
    <property type="project" value="UniProtKB-EC"/>
</dbReference>
<name>A0ABT2FG55_9GAMM</name>
<feature type="domain" description="NTP pyrophosphohydrolase MazG-like" evidence="1">
    <location>
        <begin position="177"/>
        <end position="235"/>
    </location>
</feature>
<dbReference type="NCBIfam" id="NF007113">
    <property type="entry name" value="PRK09562.1"/>
    <property type="match status" value="1"/>
</dbReference>
<evidence type="ECO:0000259" key="1">
    <source>
        <dbReference type="Pfam" id="PF03819"/>
    </source>
</evidence>
<dbReference type="NCBIfam" id="TIGR00444">
    <property type="entry name" value="mazG"/>
    <property type="match status" value="1"/>
</dbReference>
<dbReference type="EC" id="3.6.1.9" evidence="2"/>
<organism evidence="2 3">
    <name type="scientific">Shewanella electrica</name>
    <dbReference type="NCBI Taxonomy" id="515560"/>
    <lineage>
        <taxon>Bacteria</taxon>
        <taxon>Pseudomonadati</taxon>
        <taxon>Pseudomonadota</taxon>
        <taxon>Gammaproteobacteria</taxon>
        <taxon>Alteromonadales</taxon>
        <taxon>Shewanellaceae</taxon>
        <taxon>Shewanella</taxon>
    </lineage>
</organism>
<accession>A0ABT2FG55</accession>
<dbReference type="PANTHER" id="PTHR30522">
    <property type="entry name" value="NUCLEOSIDE TRIPHOSPHATE PYROPHOSPHOHYDROLASE"/>
    <property type="match status" value="1"/>
</dbReference>
<dbReference type="PANTHER" id="PTHR30522:SF0">
    <property type="entry name" value="NUCLEOSIDE TRIPHOSPHATE PYROPHOSPHOHYDROLASE"/>
    <property type="match status" value="1"/>
</dbReference>
<evidence type="ECO:0000313" key="2">
    <source>
        <dbReference type="EMBL" id="MCS4555295.1"/>
    </source>
</evidence>
<dbReference type="CDD" id="cd11529">
    <property type="entry name" value="NTP-PPase_MazG_Cterm"/>
    <property type="match status" value="1"/>
</dbReference>
<comment type="caution">
    <text evidence="2">The sequence shown here is derived from an EMBL/GenBank/DDBJ whole genome shotgun (WGS) entry which is preliminary data.</text>
</comment>
<protein>
    <submittedName>
        <fullName evidence="2">Nucleoside triphosphate pyrophosphohydrolase</fullName>
        <ecNumber evidence="2">3.6.1.9</ecNumber>
    </submittedName>
</protein>
<dbReference type="InterPro" id="IPR048015">
    <property type="entry name" value="NTP-PPase_MazG-like_N"/>
</dbReference>
<dbReference type="CDD" id="cd11528">
    <property type="entry name" value="NTP-PPase_MazG_Nterm"/>
    <property type="match status" value="1"/>
</dbReference>
<keyword evidence="2" id="KW-0378">Hydrolase</keyword>
<dbReference type="InterPro" id="IPR011551">
    <property type="entry name" value="NTP_PyrPHydrolase_MazG"/>
</dbReference>
<dbReference type="Gene3D" id="1.10.287.1080">
    <property type="entry name" value="MazG-like"/>
    <property type="match status" value="2"/>
</dbReference>
<proteinExistence type="predicted"/>
<dbReference type="InterPro" id="IPR048011">
    <property type="entry name" value="NTP-PPase_MazG-like_C"/>
</dbReference>
<keyword evidence="3" id="KW-1185">Reference proteome</keyword>
<evidence type="ECO:0000313" key="3">
    <source>
        <dbReference type="Proteomes" id="UP001201549"/>
    </source>
</evidence>
<sequence length="271" mass="30806">MESMTQQQYQLDDLLRIMTQLRHPEHGCPWDKQQTFASIVPFTLEEAYEVADAIANDDWQELPSELGDLLFQVVFYAELGREQQQFDFAEVVNRICHKLVSRHPHVFGELADASLSEQQLKDNWEQQKALERAAREQTSILADIPKALPSLARAVKIQKRVARVGFDWDELGPVLDKVHEELEEVLAEVEPEPPASAALQEEVGDLLFAVANLARHLGVNPEAALQGANRKFERRFRGVEQRVAASGKAFSEHSLASLDRFWDDVKRLEAK</sequence>
<dbReference type="EMBL" id="JAKOGG010000001">
    <property type="protein sequence ID" value="MCS4555295.1"/>
    <property type="molecule type" value="Genomic_DNA"/>
</dbReference>
<dbReference type="SUPFAM" id="SSF101386">
    <property type="entry name" value="all-alpha NTP pyrophosphatases"/>
    <property type="match status" value="2"/>
</dbReference>
<feature type="domain" description="NTP pyrophosphohydrolase MazG-like" evidence="1">
    <location>
        <begin position="34"/>
        <end position="107"/>
    </location>
</feature>
<reference evidence="3" key="1">
    <citation type="submission" date="2023-07" db="EMBL/GenBank/DDBJ databases">
        <title>Shewanella mangrovi sp. nov., an acetaldehyde- degrading bacterium isolated from mangrove sediment.</title>
        <authorList>
            <person name="Liu Y."/>
        </authorList>
    </citation>
    <scope>NUCLEOTIDE SEQUENCE [LARGE SCALE GENOMIC DNA]</scope>
    <source>
        <strain evidence="3">C32</strain>
    </source>
</reference>
<dbReference type="InterPro" id="IPR004518">
    <property type="entry name" value="MazG-like_dom"/>
</dbReference>
<dbReference type="Proteomes" id="UP001201549">
    <property type="component" value="Unassembled WGS sequence"/>
</dbReference>
<gene>
    <name evidence="2" type="primary">mazG</name>
    <name evidence="2" type="ORF">L9G74_02470</name>
</gene>